<gene>
    <name evidence="3" type="ORF">EKJ_22170</name>
</gene>
<dbReference type="AlphaFoldDB" id="A0A3T1CKA5"/>
<evidence type="ECO:0000313" key="4">
    <source>
        <dbReference type="Proteomes" id="UP000290057"/>
    </source>
</evidence>
<evidence type="ECO:0000313" key="3">
    <source>
        <dbReference type="EMBL" id="BBI21370.1"/>
    </source>
</evidence>
<keyword evidence="4" id="KW-1185">Reference proteome</keyword>
<evidence type="ECO:0008006" key="5">
    <source>
        <dbReference type="Google" id="ProtNLM"/>
    </source>
</evidence>
<organism evidence="3 4">
    <name type="scientific">Qipengyuania flava</name>
    <dbReference type="NCBI Taxonomy" id="192812"/>
    <lineage>
        <taxon>Bacteria</taxon>
        <taxon>Pseudomonadati</taxon>
        <taxon>Pseudomonadota</taxon>
        <taxon>Alphaproteobacteria</taxon>
        <taxon>Sphingomonadales</taxon>
        <taxon>Erythrobacteraceae</taxon>
        <taxon>Qipengyuania</taxon>
    </lineage>
</organism>
<feature type="region of interest" description="Disordered" evidence="1">
    <location>
        <begin position="279"/>
        <end position="316"/>
    </location>
</feature>
<feature type="compositionally biased region" description="Basic and acidic residues" evidence="1">
    <location>
        <begin position="285"/>
        <end position="310"/>
    </location>
</feature>
<sequence length="316" mass="34957">MKLRRLACAILPLALTACVTYPDISQSRSPCRMEPGGWCGFVREAAVEAWPFAVAATNAYTGDHDVFAELGATLDRLERLEIDAQAADKGFGYELFAQYRENESGERELAARILSFRGTDFNGLTDIFYGTLRSDHIELALAAFEAERARPEFGDGVPWIVTGHSLGGALATEISVRYPEVRAYMFNTSPFYRSDGMTNDIRRTVFNERGEILRRFARFDEAPAAEAFTLNCGPRESTFAKHKIRPLADCITWIAAYGSKEAAAVIDANADSPMPVRKPLVECGPADKVHPGPDYRESEPCVHQSRRGDEADSESD</sequence>
<evidence type="ECO:0000256" key="2">
    <source>
        <dbReference type="SAM" id="SignalP"/>
    </source>
</evidence>
<evidence type="ECO:0000256" key="1">
    <source>
        <dbReference type="SAM" id="MobiDB-lite"/>
    </source>
</evidence>
<name>A0A3T1CKA5_9SPHN</name>
<dbReference type="EMBL" id="AP019389">
    <property type="protein sequence ID" value="BBI21370.1"/>
    <property type="molecule type" value="Genomic_DNA"/>
</dbReference>
<dbReference type="RefSeq" id="WP_130586881.1">
    <property type="nucleotide sequence ID" value="NZ_AP019389.1"/>
</dbReference>
<dbReference type="PROSITE" id="PS51257">
    <property type="entry name" value="PROKAR_LIPOPROTEIN"/>
    <property type="match status" value="1"/>
</dbReference>
<reference evidence="3 4" key="1">
    <citation type="submission" date="2019-01" db="EMBL/GenBank/DDBJ databases">
        <title>Complete genome sequence of Erythrobacter flavus KJ5.</title>
        <authorList>
            <person name="Kanesaki Y."/>
            <person name="Brotosudarmo T."/>
            <person name="Moriuchi R."/>
            <person name="Awai K."/>
        </authorList>
    </citation>
    <scope>NUCLEOTIDE SEQUENCE [LARGE SCALE GENOMIC DNA]</scope>
    <source>
        <strain evidence="3 4">KJ5</strain>
    </source>
</reference>
<protein>
    <recommendedName>
        <fullName evidence="5">Fungal lipase-like domain-containing protein</fullName>
    </recommendedName>
</protein>
<dbReference type="SUPFAM" id="SSF53474">
    <property type="entry name" value="alpha/beta-Hydrolases"/>
    <property type="match status" value="1"/>
</dbReference>
<keyword evidence="2" id="KW-0732">Signal</keyword>
<feature type="chain" id="PRO_5019531424" description="Fungal lipase-like domain-containing protein" evidence="2">
    <location>
        <begin position="18"/>
        <end position="316"/>
    </location>
</feature>
<dbReference type="Gene3D" id="3.40.50.1820">
    <property type="entry name" value="alpha/beta hydrolase"/>
    <property type="match status" value="1"/>
</dbReference>
<feature type="signal peptide" evidence="2">
    <location>
        <begin position="1"/>
        <end position="17"/>
    </location>
</feature>
<dbReference type="Proteomes" id="UP000290057">
    <property type="component" value="Chromosome"/>
</dbReference>
<dbReference type="InterPro" id="IPR029058">
    <property type="entry name" value="AB_hydrolase_fold"/>
</dbReference>
<accession>A0A3T1CKA5</accession>
<proteinExistence type="predicted"/>